<dbReference type="SUPFAM" id="SSF51905">
    <property type="entry name" value="FAD/NAD(P)-binding domain"/>
    <property type="match status" value="2"/>
</dbReference>
<name>A0A516ITA6_9SPHN</name>
<dbReference type="RefSeq" id="WP_147494577.1">
    <property type="nucleotide sequence ID" value="NZ_CP041659.1"/>
</dbReference>
<gene>
    <name evidence="2" type="ORF">FMM02_09315</name>
</gene>
<dbReference type="OrthoDB" id="101972at2"/>
<sequence length="439" mass="46499">MKSECGLPADVLIVGGGFSGTALAAQLARRGLSATIVEGSGRAGRGTAYSTEDEAHLLNVPAAKMGAGEGLEDFAEVLAGEGYAPTDFVPRRRYGAYLAQQLERSGAKLIDATATSVEWTGGQWRLALDDGRSVEGRALALAQGNAPPPSLAVAKGLPEAMFVADPWSEAGREAIGKAAASAGPLLLVGTGLTMVDVALSLDRLGFGGKMVALSRRGLIPRAHQAFEPAPLELEEVPGGSILALSRWLRARSTAVGWRAAVDSLRPHSQTVWQTFSTSEQRRFLRHARPWWDVHRHRIAPQVASRIEMMIEGGRLEIGAGRLTALREEGGRLTAIIARRRGTQETIHAAMAVNCTGPLGDIRRSADGVTNSLFDAGLARPDPLGIAVEVDAYSRVTAAPRAWAIGPMAKGKFWEITAVPDIRVQAAAVADDMMRELGNG</sequence>
<dbReference type="KEGG" id="sxa:FMM02_09315"/>
<dbReference type="Pfam" id="PF13454">
    <property type="entry name" value="NAD_binding_9"/>
    <property type="match status" value="1"/>
</dbReference>
<dbReference type="PANTHER" id="PTHR40254:SF1">
    <property type="entry name" value="BLR0577 PROTEIN"/>
    <property type="match status" value="1"/>
</dbReference>
<dbReference type="InterPro" id="IPR038732">
    <property type="entry name" value="HpyO/CreE_NAD-binding"/>
</dbReference>
<evidence type="ECO:0000259" key="1">
    <source>
        <dbReference type="Pfam" id="PF13454"/>
    </source>
</evidence>
<protein>
    <submittedName>
        <fullName evidence="2">FAD-binding protein</fullName>
    </submittedName>
</protein>
<evidence type="ECO:0000313" key="2">
    <source>
        <dbReference type="EMBL" id="QDP20129.1"/>
    </source>
</evidence>
<feature type="domain" description="FAD-dependent urate hydroxylase HpyO/Asp monooxygenase CreE-like FAD/NAD(P)-binding" evidence="1">
    <location>
        <begin position="13"/>
        <end position="145"/>
    </location>
</feature>
<reference evidence="2 3" key="1">
    <citation type="submission" date="2019-07" db="EMBL/GenBank/DDBJ databases">
        <title>Sphingomonas AE3 Genome sequencing and assembly.</title>
        <authorList>
            <person name="Kim H."/>
        </authorList>
    </citation>
    <scope>NUCLEOTIDE SEQUENCE [LARGE SCALE GENOMIC DNA]</scope>
    <source>
        <strain evidence="2 3">AE3</strain>
    </source>
</reference>
<evidence type="ECO:0000313" key="3">
    <source>
        <dbReference type="Proteomes" id="UP000321857"/>
    </source>
</evidence>
<proteinExistence type="predicted"/>
<dbReference type="PANTHER" id="PTHR40254">
    <property type="entry name" value="BLR0577 PROTEIN"/>
    <property type="match status" value="1"/>
</dbReference>
<dbReference type="PRINTS" id="PR00411">
    <property type="entry name" value="PNDRDTASEI"/>
</dbReference>
<dbReference type="Proteomes" id="UP000321857">
    <property type="component" value="Chromosome"/>
</dbReference>
<dbReference type="EMBL" id="CP041659">
    <property type="protein sequence ID" value="QDP20129.1"/>
    <property type="molecule type" value="Genomic_DNA"/>
</dbReference>
<dbReference type="AlphaFoldDB" id="A0A516ITA6"/>
<dbReference type="InterPro" id="IPR052189">
    <property type="entry name" value="L-asp_N-monooxygenase_NS-form"/>
</dbReference>
<accession>A0A516ITA6</accession>
<keyword evidence="3" id="KW-1185">Reference proteome</keyword>
<organism evidence="2 3">
    <name type="scientific">Sphingomonas xanthus</name>
    <dbReference type="NCBI Taxonomy" id="2594473"/>
    <lineage>
        <taxon>Bacteria</taxon>
        <taxon>Pseudomonadati</taxon>
        <taxon>Pseudomonadota</taxon>
        <taxon>Alphaproteobacteria</taxon>
        <taxon>Sphingomonadales</taxon>
        <taxon>Sphingomonadaceae</taxon>
        <taxon>Sphingomonas</taxon>
    </lineage>
</organism>
<dbReference type="Gene3D" id="3.50.50.60">
    <property type="entry name" value="FAD/NAD(P)-binding domain"/>
    <property type="match status" value="2"/>
</dbReference>
<dbReference type="InterPro" id="IPR036188">
    <property type="entry name" value="FAD/NAD-bd_sf"/>
</dbReference>